<dbReference type="Proteomes" id="UP000678393">
    <property type="component" value="Unassembled WGS sequence"/>
</dbReference>
<organism evidence="2 3">
    <name type="scientific">Candidula unifasciata</name>
    <dbReference type="NCBI Taxonomy" id="100452"/>
    <lineage>
        <taxon>Eukaryota</taxon>
        <taxon>Metazoa</taxon>
        <taxon>Spiralia</taxon>
        <taxon>Lophotrochozoa</taxon>
        <taxon>Mollusca</taxon>
        <taxon>Gastropoda</taxon>
        <taxon>Heterobranchia</taxon>
        <taxon>Euthyneura</taxon>
        <taxon>Panpulmonata</taxon>
        <taxon>Eupulmonata</taxon>
        <taxon>Stylommatophora</taxon>
        <taxon>Helicina</taxon>
        <taxon>Helicoidea</taxon>
        <taxon>Geomitridae</taxon>
        <taxon>Candidula</taxon>
    </lineage>
</organism>
<proteinExistence type="predicted"/>
<feature type="compositionally biased region" description="Polar residues" evidence="1">
    <location>
        <begin position="582"/>
        <end position="593"/>
    </location>
</feature>
<dbReference type="AlphaFoldDB" id="A0A8S3Z702"/>
<feature type="region of interest" description="Disordered" evidence="1">
    <location>
        <begin position="144"/>
        <end position="171"/>
    </location>
</feature>
<feature type="region of interest" description="Disordered" evidence="1">
    <location>
        <begin position="851"/>
        <end position="872"/>
    </location>
</feature>
<evidence type="ECO:0000313" key="2">
    <source>
        <dbReference type="EMBL" id="CAG5122646.1"/>
    </source>
</evidence>
<evidence type="ECO:0000256" key="1">
    <source>
        <dbReference type="SAM" id="MobiDB-lite"/>
    </source>
</evidence>
<protein>
    <submittedName>
        <fullName evidence="2">Uncharacterized protein</fullName>
    </submittedName>
</protein>
<comment type="caution">
    <text evidence="2">The sequence shown here is derived from an EMBL/GenBank/DDBJ whole genome shotgun (WGS) entry which is preliminary data.</text>
</comment>
<name>A0A8S3Z702_9EUPU</name>
<feature type="region of interest" description="Disordered" evidence="1">
    <location>
        <begin position="577"/>
        <end position="614"/>
    </location>
</feature>
<accession>A0A8S3Z702</accession>
<reference evidence="2" key="1">
    <citation type="submission" date="2021-04" db="EMBL/GenBank/DDBJ databases">
        <authorList>
            <consortium name="Molecular Ecology Group"/>
        </authorList>
    </citation>
    <scope>NUCLEOTIDE SEQUENCE</scope>
</reference>
<evidence type="ECO:0000313" key="3">
    <source>
        <dbReference type="Proteomes" id="UP000678393"/>
    </source>
</evidence>
<gene>
    <name evidence="2" type="ORF">CUNI_LOCUS8204</name>
</gene>
<sequence length="872" mass="96394">MSASDYFERILAVASTIQGTLSDDGLSIVLCSHEHLMLLNLGNAPEKFEEHRTAIASFSADNPWLDVDGDTDTGVDSTYRCLIKHKPLYSYVQRTPYESLDIPTFIQHMMKACLTCRFIDDACRVETWKTEAVNCIQNRENRKRWTEESDRVRSSTQSGRTGNDITSSAAVSKEAEGSTYMLPRFNQNCVSSMFNAQNVSFTRSETRALPDFKELLSSENLVDDGDRVVGVQYPIAIGQGEGHRQTPNQFLNQSSLVSPIIARTQEEILKTIQSMRNSCLLAAGMEAEKSLPGDSGVCRKNYHDRRSTAVPDVLTCREPVEQSYHCELEPNRFGDGNLQQRGTIVSRQTLASTDIHNYRAQPFKESQTEIEKLGHRKNRNSQWSSPRRPISEGIECKSRQVLADADRGNVVPDRVSDEVLPDELNKSQLVLELCRSDQTSQSDLTSGKIVDLCISMSEQTSGQNSPGNKISKAQNDTFSVLEYIRNSFNTDMYTSTEPAATASSSQQEETQQLPCEDIQVAGVQGEKANGRHAGSKVSSSRPGLGNRTLPSASPSSQPFDAALYLENYLHLLTASASKHEQQSMTERQPQSLQPRPHLQCLGGTDLPDGSRDSGRVSALVHNMNNSECANRPTSNCGSSAFSRSRVMSSSSLLSSGHHAFSHGTSASESGYSSEQQLTCLTGMLKARPVEGALSSPRYHQKHVSDPCINHAFSDHFPSSDGLLTEAGRTDTDTKMSGRECSPTERMLAMLTYIQTLAQMPSFPDQSVFSQADVQLPQAEDSQTDNQVPDIRASLLPENSNSLIFREAVEQSWNETLMPDFTQFSAEVGDMSASGMIRPELLLVENQIRQREYDSSPDSEEVTLAENMRSLQS</sequence>
<keyword evidence="3" id="KW-1185">Reference proteome</keyword>
<feature type="compositionally biased region" description="Basic and acidic residues" evidence="1">
    <location>
        <begin position="144"/>
        <end position="153"/>
    </location>
</feature>
<feature type="region of interest" description="Disordered" evidence="1">
    <location>
        <begin position="526"/>
        <end position="556"/>
    </location>
</feature>
<dbReference type="EMBL" id="CAJHNH020001335">
    <property type="protein sequence ID" value="CAG5122646.1"/>
    <property type="molecule type" value="Genomic_DNA"/>
</dbReference>
<feature type="compositionally biased region" description="Polar residues" evidence="1">
    <location>
        <begin position="154"/>
        <end position="170"/>
    </location>
</feature>